<dbReference type="PANTHER" id="PTHR15074:SF0">
    <property type="entry name" value="METHYL-CPG-BINDING DOMAIN PROTEIN 4-LIKE PROTEIN"/>
    <property type="match status" value="1"/>
</dbReference>
<gene>
    <name evidence="3" type="ORF">BCR34DRAFT_455828</name>
</gene>
<dbReference type="OrthoDB" id="10265068at2759"/>
<dbReference type="Proteomes" id="UP000193144">
    <property type="component" value="Unassembled WGS sequence"/>
</dbReference>
<dbReference type="GO" id="GO:0003824">
    <property type="term" value="F:catalytic activity"/>
    <property type="evidence" value="ECO:0007669"/>
    <property type="project" value="InterPro"/>
</dbReference>
<protein>
    <submittedName>
        <fullName evidence="3">DNA glycosylase</fullName>
    </submittedName>
</protein>
<keyword evidence="2" id="KW-0539">Nucleus</keyword>
<dbReference type="GO" id="GO:0006281">
    <property type="term" value="P:DNA repair"/>
    <property type="evidence" value="ECO:0007669"/>
    <property type="project" value="InterPro"/>
</dbReference>
<sequence>FGLIQERIRGSLFALVVQAVLWNRTTAIAGRPVLFQILTAYPTPEALAAASVDDLVSMIYTLGLHKRAHTLISLATIWLLSPPSPDRRYPLRKGTQSQPLLEPDDEGEGWEVAHLPGLGQYAMDSYRIFFRDRLRGHEGCEDKDFEPEWKNVVPRDKDLRAYLVWRWREEGWKWD</sequence>
<dbReference type="STRING" id="1231657.A0A1Y1ZJY7"/>
<dbReference type="EMBL" id="MCFA01000072">
    <property type="protein sequence ID" value="ORY10509.1"/>
    <property type="molecule type" value="Genomic_DNA"/>
</dbReference>
<evidence type="ECO:0000256" key="1">
    <source>
        <dbReference type="ARBA" id="ARBA00004123"/>
    </source>
</evidence>
<keyword evidence="4" id="KW-1185">Reference proteome</keyword>
<accession>A0A1Y1ZJY7</accession>
<dbReference type="InterPro" id="IPR011257">
    <property type="entry name" value="DNA_glycosylase"/>
</dbReference>
<proteinExistence type="predicted"/>
<dbReference type="GO" id="GO:0005634">
    <property type="term" value="C:nucleus"/>
    <property type="evidence" value="ECO:0007669"/>
    <property type="project" value="UniProtKB-SubCell"/>
</dbReference>
<dbReference type="PANTHER" id="PTHR15074">
    <property type="entry name" value="METHYL-CPG-BINDING PROTEIN"/>
    <property type="match status" value="1"/>
</dbReference>
<evidence type="ECO:0000313" key="4">
    <source>
        <dbReference type="Proteomes" id="UP000193144"/>
    </source>
</evidence>
<comment type="subcellular location">
    <subcellularLocation>
        <location evidence="1">Nucleus</location>
    </subcellularLocation>
</comment>
<dbReference type="SUPFAM" id="SSF48150">
    <property type="entry name" value="DNA-glycosylase"/>
    <property type="match status" value="1"/>
</dbReference>
<evidence type="ECO:0000313" key="3">
    <source>
        <dbReference type="EMBL" id="ORY10509.1"/>
    </source>
</evidence>
<dbReference type="AlphaFoldDB" id="A0A1Y1ZJY7"/>
<dbReference type="InterPro" id="IPR045138">
    <property type="entry name" value="MeCP2/MBD4"/>
</dbReference>
<dbReference type="Gene3D" id="1.10.340.30">
    <property type="entry name" value="Hypothetical protein, domain 2"/>
    <property type="match status" value="1"/>
</dbReference>
<organism evidence="3 4">
    <name type="scientific">Clohesyomyces aquaticus</name>
    <dbReference type="NCBI Taxonomy" id="1231657"/>
    <lineage>
        <taxon>Eukaryota</taxon>
        <taxon>Fungi</taxon>
        <taxon>Dikarya</taxon>
        <taxon>Ascomycota</taxon>
        <taxon>Pezizomycotina</taxon>
        <taxon>Dothideomycetes</taxon>
        <taxon>Pleosporomycetidae</taxon>
        <taxon>Pleosporales</taxon>
        <taxon>Lindgomycetaceae</taxon>
        <taxon>Clohesyomyces</taxon>
    </lineage>
</organism>
<evidence type="ECO:0000256" key="2">
    <source>
        <dbReference type="ARBA" id="ARBA00023242"/>
    </source>
</evidence>
<feature type="non-terminal residue" evidence="3">
    <location>
        <position position="1"/>
    </location>
</feature>
<name>A0A1Y1ZJY7_9PLEO</name>
<feature type="non-terminal residue" evidence="3">
    <location>
        <position position="175"/>
    </location>
</feature>
<dbReference type="GO" id="GO:0003677">
    <property type="term" value="F:DNA binding"/>
    <property type="evidence" value="ECO:0007669"/>
    <property type="project" value="InterPro"/>
</dbReference>
<comment type="caution">
    <text evidence="3">The sequence shown here is derived from an EMBL/GenBank/DDBJ whole genome shotgun (WGS) entry which is preliminary data.</text>
</comment>
<reference evidence="3 4" key="1">
    <citation type="submission" date="2016-07" db="EMBL/GenBank/DDBJ databases">
        <title>Pervasive Adenine N6-methylation of Active Genes in Fungi.</title>
        <authorList>
            <consortium name="DOE Joint Genome Institute"/>
            <person name="Mondo S.J."/>
            <person name="Dannebaum R.O."/>
            <person name="Kuo R.C."/>
            <person name="Labutti K."/>
            <person name="Haridas S."/>
            <person name="Kuo A."/>
            <person name="Salamov A."/>
            <person name="Ahrendt S.R."/>
            <person name="Lipzen A."/>
            <person name="Sullivan W."/>
            <person name="Andreopoulos W.B."/>
            <person name="Clum A."/>
            <person name="Lindquist E."/>
            <person name="Daum C."/>
            <person name="Ramamoorthy G.K."/>
            <person name="Gryganskyi A."/>
            <person name="Culley D."/>
            <person name="Magnuson J.K."/>
            <person name="James T.Y."/>
            <person name="O'Malley M.A."/>
            <person name="Stajich J.E."/>
            <person name="Spatafora J.W."/>
            <person name="Visel A."/>
            <person name="Grigoriev I.V."/>
        </authorList>
    </citation>
    <scope>NUCLEOTIDE SEQUENCE [LARGE SCALE GENOMIC DNA]</scope>
    <source>
        <strain evidence="3 4">CBS 115471</strain>
    </source>
</reference>